<proteinExistence type="predicted"/>
<sequence length="124" mass="13770">MTMALAERPRTDRSVGSRRSTPQPVGVSADDVFAGGVNRVLRDALYQWYEQRGLTADVFGPFAFEAVAYARRVAGVDVGGDHISADEAYRRGLCVECATVPYSPGMLRCELCHRRYLNRRGERA</sequence>
<dbReference type="RefSeq" id="WP_174400289.1">
    <property type="nucleotide sequence ID" value="NZ_VBSB01000017.1"/>
</dbReference>
<keyword evidence="3" id="KW-1185">Reference proteome</keyword>
<name>A0ABX2JYV7_9MYCO</name>
<comment type="caution">
    <text evidence="2">The sequence shown here is derived from an EMBL/GenBank/DDBJ whole genome shotgun (WGS) entry which is preliminary data.</text>
</comment>
<dbReference type="EMBL" id="VBSB01000017">
    <property type="protein sequence ID" value="NTY62575.1"/>
    <property type="molecule type" value="Genomic_DNA"/>
</dbReference>
<evidence type="ECO:0000313" key="3">
    <source>
        <dbReference type="Proteomes" id="UP000708347"/>
    </source>
</evidence>
<evidence type="ECO:0000313" key="2">
    <source>
        <dbReference type="EMBL" id="NTY62575.1"/>
    </source>
</evidence>
<dbReference type="Proteomes" id="UP000708347">
    <property type="component" value="Unassembled WGS sequence"/>
</dbReference>
<accession>A0ABX2JYV7</accession>
<feature type="region of interest" description="Disordered" evidence="1">
    <location>
        <begin position="1"/>
        <end position="27"/>
    </location>
</feature>
<evidence type="ECO:0000256" key="1">
    <source>
        <dbReference type="SAM" id="MobiDB-lite"/>
    </source>
</evidence>
<reference evidence="2 3" key="1">
    <citation type="submission" date="2019-05" db="EMBL/GenBank/DDBJ databases">
        <title>Mycolicibacterium sphagni ENV482 genome assembly.</title>
        <authorList>
            <person name="Chen W."/>
            <person name="Faulkner N.W."/>
            <person name="Hyman M.R."/>
        </authorList>
    </citation>
    <scope>NUCLEOTIDE SEQUENCE [LARGE SCALE GENOMIC DNA]</scope>
    <source>
        <strain evidence="2 3">ENV482</strain>
    </source>
</reference>
<protein>
    <submittedName>
        <fullName evidence="2">Uncharacterized protein</fullName>
    </submittedName>
</protein>
<organism evidence="2 3">
    <name type="scientific">Mycolicibacterium sphagni</name>
    <dbReference type="NCBI Taxonomy" id="1786"/>
    <lineage>
        <taxon>Bacteria</taxon>
        <taxon>Bacillati</taxon>
        <taxon>Actinomycetota</taxon>
        <taxon>Actinomycetes</taxon>
        <taxon>Mycobacteriales</taxon>
        <taxon>Mycobacteriaceae</taxon>
        <taxon>Mycolicibacterium</taxon>
    </lineage>
</organism>
<gene>
    <name evidence="2" type="ORF">FEG63_23850</name>
</gene>